<gene>
    <name evidence="4" type="ORF">IRJ41_018197</name>
</gene>
<organism evidence="4 5">
    <name type="scientific">Triplophysa rosa</name>
    <name type="common">Cave loach</name>
    <dbReference type="NCBI Taxonomy" id="992332"/>
    <lineage>
        <taxon>Eukaryota</taxon>
        <taxon>Metazoa</taxon>
        <taxon>Chordata</taxon>
        <taxon>Craniata</taxon>
        <taxon>Vertebrata</taxon>
        <taxon>Euteleostomi</taxon>
        <taxon>Actinopterygii</taxon>
        <taxon>Neopterygii</taxon>
        <taxon>Teleostei</taxon>
        <taxon>Ostariophysi</taxon>
        <taxon>Cypriniformes</taxon>
        <taxon>Nemacheilidae</taxon>
        <taxon>Triplophysa</taxon>
    </lineage>
</organism>
<evidence type="ECO:0000313" key="4">
    <source>
        <dbReference type="EMBL" id="KAI7807039.1"/>
    </source>
</evidence>
<dbReference type="InterPro" id="IPR001368">
    <property type="entry name" value="TNFR/NGFR_Cys_rich_reg"/>
</dbReference>
<feature type="repeat" description="TNFR-Cys" evidence="1">
    <location>
        <begin position="108"/>
        <end position="150"/>
    </location>
</feature>
<dbReference type="EMBL" id="JAFHDT010000008">
    <property type="protein sequence ID" value="KAI7807039.1"/>
    <property type="molecule type" value="Genomic_DNA"/>
</dbReference>
<evidence type="ECO:0000256" key="2">
    <source>
        <dbReference type="SAM" id="Phobius"/>
    </source>
</evidence>
<protein>
    <submittedName>
        <fullName evidence="4">CD27 antigen</fullName>
    </submittedName>
</protein>
<dbReference type="InterPro" id="IPR008063">
    <property type="entry name" value="Fas_rcpt"/>
</dbReference>
<evidence type="ECO:0000256" key="1">
    <source>
        <dbReference type="PROSITE-ProRule" id="PRU00206"/>
    </source>
</evidence>
<keyword evidence="5" id="KW-1185">Reference proteome</keyword>
<comment type="caution">
    <text evidence="4">The sequence shown here is derived from an EMBL/GenBank/DDBJ whole genome shotgun (WGS) entry which is preliminary data.</text>
</comment>
<dbReference type="PROSITE" id="PS00652">
    <property type="entry name" value="TNFR_NGFR_1"/>
    <property type="match status" value="2"/>
</dbReference>
<reference evidence="4" key="1">
    <citation type="submission" date="2021-02" db="EMBL/GenBank/DDBJ databases">
        <title>Comparative genomics reveals that relaxation of natural selection precedes convergent phenotypic evolution of cavefish.</title>
        <authorList>
            <person name="Peng Z."/>
        </authorList>
    </citation>
    <scope>NUCLEOTIDE SEQUENCE</scope>
    <source>
        <tissue evidence="4">Muscle</tissue>
    </source>
</reference>
<keyword evidence="1" id="KW-1015">Disulfide bond</keyword>
<feature type="domain" description="TNFR-Cys" evidence="3">
    <location>
        <begin position="108"/>
        <end position="150"/>
    </location>
</feature>
<dbReference type="GO" id="GO:0007165">
    <property type="term" value="P:signal transduction"/>
    <property type="evidence" value="ECO:0007669"/>
    <property type="project" value="InterPro"/>
</dbReference>
<dbReference type="Proteomes" id="UP001059041">
    <property type="component" value="Linkage Group LG8"/>
</dbReference>
<keyword evidence="2" id="KW-0812">Transmembrane</keyword>
<dbReference type="Gene3D" id="2.10.50.10">
    <property type="entry name" value="Tumor Necrosis Factor Receptor, subunit A, domain 2"/>
    <property type="match status" value="2"/>
</dbReference>
<dbReference type="GO" id="GO:0006915">
    <property type="term" value="P:apoptotic process"/>
    <property type="evidence" value="ECO:0007669"/>
    <property type="project" value="InterPro"/>
</dbReference>
<dbReference type="GO" id="GO:0043066">
    <property type="term" value="P:negative regulation of apoptotic process"/>
    <property type="evidence" value="ECO:0007669"/>
    <property type="project" value="TreeGrafter"/>
</dbReference>
<dbReference type="PROSITE" id="PS50050">
    <property type="entry name" value="TNFR_NGFR_2"/>
    <property type="match status" value="2"/>
</dbReference>
<dbReference type="GO" id="GO:0006955">
    <property type="term" value="P:immune response"/>
    <property type="evidence" value="ECO:0007669"/>
    <property type="project" value="InterPro"/>
</dbReference>
<evidence type="ECO:0000313" key="5">
    <source>
        <dbReference type="Proteomes" id="UP001059041"/>
    </source>
</evidence>
<dbReference type="PANTHER" id="PTHR47496:SF1">
    <property type="entry name" value="CD27 ANTIGEN"/>
    <property type="match status" value="1"/>
</dbReference>
<dbReference type="GO" id="GO:0004888">
    <property type="term" value="F:transmembrane signaling receptor activity"/>
    <property type="evidence" value="ECO:0007669"/>
    <property type="project" value="InterPro"/>
</dbReference>
<accession>A0A9W7WRK2</accession>
<keyword evidence="2" id="KW-1133">Transmembrane helix</keyword>
<feature type="disulfide bond" evidence="1">
    <location>
        <begin position="85"/>
        <end position="98"/>
    </location>
</feature>
<dbReference type="SMART" id="SM00208">
    <property type="entry name" value="TNFR"/>
    <property type="match status" value="2"/>
</dbReference>
<feature type="disulfide bond" evidence="1">
    <location>
        <begin position="88"/>
        <end position="106"/>
    </location>
</feature>
<feature type="transmembrane region" description="Helical" evidence="2">
    <location>
        <begin position="40"/>
        <end position="60"/>
    </location>
</feature>
<sequence length="258" mass="28804">TCQLCLPRAVEISAFKSSSSNLKKHIEIQRGSTHSHLLPLLSRLIHIFTMLTLLSIFLPLSHVLSLGQSLNCNERIEYKEGNRCCKKCPPGELMAQRCSGQSDTKCVPCSNGYYNDDYNNDFLQCKLCKGCYKEHMKVERNCTLTRDAVCTCEDGFRCSDSSCETCVKVQTPVTTKPPATTDNMWISVSLCFACVCVCALLTCFLLISRHGWPCKRIMSASAAFCSSEKRGSKCSECTEEEEVPMPVQEVCEKTLEDV</sequence>
<dbReference type="GO" id="GO:0009897">
    <property type="term" value="C:external side of plasma membrane"/>
    <property type="evidence" value="ECO:0007669"/>
    <property type="project" value="TreeGrafter"/>
</dbReference>
<dbReference type="AlphaFoldDB" id="A0A9W7WRK2"/>
<feature type="non-terminal residue" evidence="4">
    <location>
        <position position="258"/>
    </location>
</feature>
<feature type="domain" description="TNFR-Cys" evidence="3">
    <location>
        <begin position="71"/>
        <end position="106"/>
    </location>
</feature>
<name>A0A9W7WRK2_TRIRA</name>
<evidence type="ECO:0000259" key="3">
    <source>
        <dbReference type="PROSITE" id="PS50050"/>
    </source>
</evidence>
<comment type="caution">
    <text evidence="1">Lacks conserved residue(s) required for the propagation of feature annotation.</text>
</comment>
<dbReference type="Pfam" id="PF00020">
    <property type="entry name" value="TNFR_c6"/>
    <property type="match status" value="1"/>
</dbReference>
<proteinExistence type="predicted"/>
<feature type="repeat" description="TNFR-Cys" evidence="1">
    <location>
        <begin position="71"/>
        <end position="106"/>
    </location>
</feature>
<dbReference type="PRINTS" id="PR01680">
    <property type="entry name" value="TNFACTORR6"/>
</dbReference>
<feature type="transmembrane region" description="Helical" evidence="2">
    <location>
        <begin position="184"/>
        <end position="207"/>
    </location>
</feature>
<dbReference type="PANTHER" id="PTHR47496">
    <property type="entry name" value="CD27"/>
    <property type="match status" value="1"/>
</dbReference>
<dbReference type="InterPro" id="IPR053126">
    <property type="entry name" value="CD27_receptor"/>
</dbReference>
<dbReference type="SUPFAM" id="SSF57586">
    <property type="entry name" value="TNF receptor-like"/>
    <property type="match status" value="2"/>
</dbReference>
<keyword evidence="2" id="KW-0472">Membrane</keyword>